<dbReference type="AlphaFoldDB" id="A0A0E9QZZ6"/>
<accession>A0A0E9QZZ6</accession>
<sequence>MAFYVLCMNKTNACWICYSCFVYSCWVFILEHGTGYLQNGVNSKKKKCLKN</sequence>
<keyword evidence="1" id="KW-0472">Membrane</keyword>
<evidence type="ECO:0000256" key="1">
    <source>
        <dbReference type="SAM" id="Phobius"/>
    </source>
</evidence>
<proteinExistence type="predicted"/>
<protein>
    <submittedName>
        <fullName evidence="2">Uncharacterized protein</fullName>
    </submittedName>
</protein>
<keyword evidence="1" id="KW-0812">Transmembrane</keyword>
<keyword evidence="1" id="KW-1133">Transmembrane helix</keyword>
<evidence type="ECO:0000313" key="2">
    <source>
        <dbReference type="EMBL" id="JAH22072.1"/>
    </source>
</evidence>
<name>A0A0E9QZZ6_ANGAN</name>
<reference evidence="2" key="1">
    <citation type="submission" date="2014-11" db="EMBL/GenBank/DDBJ databases">
        <authorList>
            <person name="Amaro Gonzalez C."/>
        </authorList>
    </citation>
    <scope>NUCLEOTIDE SEQUENCE</scope>
</reference>
<reference evidence="2" key="2">
    <citation type="journal article" date="2015" name="Fish Shellfish Immunol.">
        <title>Early steps in the European eel (Anguilla anguilla)-Vibrio vulnificus interaction in the gills: Role of the RtxA13 toxin.</title>
        <authorList>
            <person name="Callol A."/>
            <person name="Pajuelo D."/>
            <person name="Ebbesson L."/>
            <person name="Teles M."/>
            <person name="MacKenzie S."/>
            <person name="Amaro C."/>
        </authorList>
    </citation>
    <scope>NUCLEOTIDE SEQUENCE</scope>
</reference>
<dbReference type="EMBL" id="GBXM01086505">
    <property type="protein sequence ID" value="JAH22072.1"/>
    <property type="molecule type" value="Transcribed_RNA"/>
</dbReference>
<feature type="transmembrane region" description="Helical" evidence="1">
    <location>
        <begin position="12"/>
        <end position="29"/>
    </location>
</feature>
<organism evidence="2">
    <name type="scientific">Anguilla anguilla</name>
    <name type="common">European freshwater eel</name>
    <name type="synonym">Muraena anguilla</name>
    <dbReference type="NCBI Taxonomy" id="7936"/>
    <lineage>
        <taxon>Eukaryota</taxon>
        <taxon>Metazoa</taxon>
        <taxon>Chordata</taxon>
        <taxon>Craniata</taxon>
        <taxon>Vertebrata</taxon>
        <taxon>Euteleostomi</taxon>
        <taxon>Actinopterygii</taxon>
        <taxon>Neopterygii</taxon>
        <taxon>Teleostei</taxon>
        <taxon>Anguilliformes</taxon>
        <taxon>Anguillidae</taxon>
        <taxon>Anguilla</taxon>
    </lineage>
</organism>